<evidence type="ECO:0000313" key="2">
    <source>
        <dbReference type="EMBL" id="SHO49832.1"/>
    </source>
</evidence>
<protein>
    <submittedName>
        <fullName evidence="2">Uncharacterized protein</fullName>
    </submittedName>
</protein>
<dbReference type="RefSeq" id="WP_073589154.1">
    <property type="nucleotide sequence ID" value="NZ_FRFD01000007.1"/>
</dbReference>
<dbReference type="OrthoDB" id="2064336at2"/>
<dbReference type="STRING" id="1121345.SAMN02745217_02457"/>
<evidence type="ECO:0000256" key="1">
    <source>
        <dbReference type="SAM" id="MobiDB-lite"/>
    </source>
</evidence>
<keyword evidence="3" id="KW-1185">Reference proteome</keyword>
<feature type="region of interest" description="Disordered" evidence="1">
    <location>
        <begin position="1"/>
        <end position="104"/>
    </location>
</feature>
<sequence>MPITPIEIATMAPKSQEVSNYKHHESQKPMNDQILIHNKLNQEVEHNSQQAVKTAKGDNREYRYDAKEKGNNSYAGSNSKKKKKEEESKEKPQKMKAGSIDIRI</sequence>
<reference evidence="2 3" key="1">
    <citation type="submission" date="2016-12" db="EMBL/GenBank/DDBJ databases">
        <authorList>
            <person name="Song W.-J."/>
            <person name="Kurnit D.M."/>
        </authorList>
    </citation>
    <scope>NUCLEOTIDE SEQUENCE [LARGE SCALE GENOMIC DNA]</scope>
    <source>
        <strain evidence="2 3">DSM 12503</strain>
    </source>
</reference>
<proteinExistence type="predicted"/>
<name>A0A1M7YB44_9FIRM</name>
<evidence type="ECO:0000313" key="3">
    <source>
        <dbReference type="Proteomes" id="UP000184612"/>
    </source>
</evidence>
<dbReference type="Proteomes" id="UP000184612">
    <property type="component" value="Unassembled WGS sequence"/>
</dbReference>
<organism evidence="2 3">
    <name type="scientific">Anaerocolumna xylanovorans DSM 12503</name>
    <dbReference type="NCBI Taxonomy" id="1121345"/>
    <lineage>
        <taxon>Bacteria</taxon>
        <taxon>Bacillati</taxon>
        <taxon>Bacillota</taxon>
        <taxon>Clostridia</taxon>
        <taxon>Lachnospirales</taxon>
        <taxon>Lachnospiraceae</taxon>
        <taxon>Anaerocolumna</taxon>
    </lineage>
</organism>
<feature type="compositionally biased region" description="Basic and acidic residues" evidence="1">
    <location>
        <begin position="55"/>
        <end position="70"/>
    </location>
</feature>
<gene>
    <name evidence="2" type="ORF">SAMN02745217_02457</name>
</gene>
<accession>A0A1M7YB44</accession>
<dbReference type="EMBL" id="FRFD01000007">
    <property type="protein sequence ID" value="SHO49832.1"/>
    <property type="molecule type" value="Genomic_DNA"/>
</dbReference>
<dbReference type="AlphaFoldDB" id="A0A1M7YB44"/>
<feature type="compositionally biased region" description="Basic and acidic residues" evidence="1">
    <location>
        <begin position="84"/>
        <end position="93"/>
    </location>
</feature>